<dbReference type="InterPro" id="IPR006016">
    <property type="entry name" value="UspA"/>
</dbReference>
<dbReference type="EMBL" id="CAJFCJ010000007">
    <property type="protein sequence ID" value="CAD5117941.1"/>
    <property type="molecule type" value="Genomic_DNA"/>
</dbReference>
<feature type="domain" description="UspA" evidence="1">
    <location>
        <begin position="4"/>
        <end position="151"/>
    </location>
</feature>
<dbReference type="PANTHER" id="PTHR46989">
    <property type="entry name" value="USP DOMAIN-CONTAINING PROTEIN"/>
    <property type="match status" value="1"/>
</dbReference>
<gene>
    <name evidence="2" type="ORF">DGYR_LOCUS6402</name>
</gene>
<sequence length="152" mass="17143">MSKRRVLIAIDGSEDSRRAFNFYLDQIHNDGNTALLIHISETPNLPVFTFKTGLKLPVEEWTKILTDKVRKAQSIEKDYEAILVQKKIKYKILSGETFASPGEGIVRLAEKEDVSLIVLGRRGLGNWAKKLVGSVSEFVMRNSPCDTLIIPR</sequence>
<evidence type="ECO:0000313" key="2">
    <source>
        <dbReference type="EMBL" id="CAD5117941.1"/>
    </source>
</evidence>
<reference evidence="2 3" key="1">
    <citation type="submission" date="2020-08" db="EMBL/GenBank/DDBJ databases">
        <authorList>
            <person name="Hejnol A."/>
        </authorList>
    </citation>
    <scope>NUCLEOTIDE SEQUENCE [LARGE SCALE GENOMIC DNA]</scope>
</reference>
<dbReference type="InterPro" id="IPR006015">
    <property type="entry name" value="Universal_stress_UspA"/>
</dbReference>
<evidence type="ECO:0000259" key="1">
    <source>
        <dbReference type="Pfam" id="PF00582"/>
    </source>
</evidence>
<dbReference type="CDD" id="cd23659">
    <property type="entry name" value="USP_At3g01520-like"/>
    <property type="match status" value="1"/>
</dbReference>
<dbReference type="Proteomes" id="UP000549394">
    <property type="component" value="Unassembled WGS sequence"/>
</dbReference>
<dbReference type="InterPro" id="IPR014729">
    <property type="entry name" value="Rossmann-like_a/b/a_fold"/>
</dbReference>
<dbReference type="OrthoDB" id="843225at2759"/>
<name>A0A7I8VNW7_9ANNE</name>
<accession>A0A7I8VNW7</accession>
<proteinExistence type="predicted"/>
<dbReference type="Gene3D" id="3.40.50.620">
    <property type="entry name" value="HUPs"/>
    <property type="match status" value="1"/>
</dbReference>
<comment type="caution">
    <text evidence="2">The sequence shown here is derived from an EMBL/GenBank/DDBJ whole genome shotgun (WGS) entry which is preliminary data.</text>
</comment>
<dbReference type="PANTHER" id="PTHR46989:SF3">
    <property type="entry name" value="USPA DOMAIN-CONTAINING PROTEIN"/>
    <property type="match status" value="1"/>
</dbReference>
<dbReference type="SUPFAM" id="SSF52402">
    <property type="entry name" value="Adenine nucleotide alpha hydrolases-like"/>
    <property type="match status" value="1"/>
</dbReference>
<dbReference type="AlphaFoldDB" id="A0A7I8VNW7"/>
<evidence type="ECO:0000313" key="3">
    <source>
        <dbReference type="Proteomes" id="UP000549394"/>
    </source>
</evidence>
<protein>
    <submittedName>
        <fullName evidence="2">DgyrCDS6684</fullName>
    </submittedName>
</protein>
<dbReference type="PRINTS" id="PR01438">
    <property type="entry name" value="UNVRSLSTRESS"/>
</dbReference>
<keyword evidence="3" id="KW-1185">Reference proteome</keyword>
<organism evidence="2 3">
    <name type="scientific">Dimorphilus gyrociliatus</name>
    <dbReference type="NCBI Taxonomy" id="2664684"/>
    <lineage>
        <taxon>Eukaryota</taxon>
        <taxon>Metazoa</taxon>
        <taxon>Spiralia</taxon>
        <taxon>Lophotrochozoa</taxon>
        <taxon>Annelida</taxon>
        <taxon>Polychaeta</taxon>
        <taxon>Polychaeta incertae sedis</taxon>
        <taxon>Dinophilidae</taxon>
        <taxon>Dimorphilus</taxon>
    </lineage>
</organism>
<dbReference type="Pfam" id="PF00582">
    <property type="entry name" value="Usp"/>
    <property type="match status" value="1"/>
</dbReference>